<organism evidence="2">
    <name type="scientific">marine sediment metagenome</name>
    <dbReference type="NCBI Taxonomy" id="412755"/>
    <lineage>
        <taxon>unclassified sequences</taxon>
        <taxon>metagenomes</taxon>
        <taxon>ecological metagenomes</taxon>
    </lineage>
</organism>
<feature type="compositionally biased region" description="Basic residues" evidence="1">
    <location>
        <begin position="43"/>
        <end position="53"/>
    </location>
</feature>
<comment type="caution">
    <text evidence="2">The sequence shown here is derived from an EMBL/GenBank/DDBJ whole genome shotgun (WGS) entry which is preliminary data.</text>
</comment>
<name>A0A0F9V5E7_9ZZZZ</name>
<protein>
    <submittedName>
        <fullName evidence="2">Uncharacterized protein</fullName>
    </submittedName>
</protein>
<evidence type="ECO:0000256" key="1">
    <source>
        <dbReference type="SAM" id="MobiDB-lite"/>
    </source>
</evidence>
<accession>A0A0F9V5E7</accession>
<dbReference type="EMBL" id="LAZR01000440">
    <property type="protein sequence ID" value="KKN68756.1"/>
    <property type="molecule type" value="Genomic_DNA"/>
</dbReference>
<sequence length="75" mass="8486">MPAYKHNSPKKKSNWVSRLKEAVGILAKGVKHSPAGKKYLAGQKKKKPPKGKKIAYYGQGRETADDILRRLKRKK</sequence>
<dbReference type="AlphaFoldDB" id="A0A0F9V5E7"/>
<proteinExistence type="predicted"/>
<feature type="region of interest" description="Disordered" evidence="1">
    <location>
        <begin position="33"/>
        <end position="58"/>
    </location>
</feature>
<reference evidence="2" key="1">
    <citation type="journal article" date="2015" name="Nature">
        <title>Complex archaea that bridge the gap between prokaryotes and eukaryotes.</title>
        <authorList>
            <person name="Spang A."/>
            <person name="Saw J.H."/>
            <person name="Jorgensen S.L."/>
            <person name="Zaremba-Niedzwiedzka K."/>
            <person name="Martijn J."/>
            <person name="Lind A.E."/>
            <person name="van Eijk R."/>
            <person name="Schleper C."/>
            <person name="Guy L."/>
            <person name="Ettema T.J."/>
        </authorList>
    </citation>
    <scope>NUCLEOTIDE SEQUENCE</scope>
</reference>
<gene>
    <name evidence="2" type="ORF">LCGC14_0447760</name>
</gene>
<evidence type="ECO:0000313" key="2">
    <source>
        <dbReference type="EMBL" id="KKN68756.1"/>
    </source>
</evidence>